<feature type="compositionally biased region" description="Basic and acidic residues" evidence="2">
    <location>
        <begin position="576"/>
        <end position="587"/>
    </location>
</feature>
<feature type="region of interest" description="Disordered" evidence="2">
    <location>
        <begin position="463"/>
        <end position="504"/>
    </location>
</feature>
<dbReference type="SMART" id="SM00324">
    <property type="entry name" value="RhoGAP"/>
    <property type="match status" value="1"/>
</dbReference>
<reference evidence="6" key="1">
    <citation type="submission" date="2025-08" db="UniProtKB">
        <authorList>
            <consortium name="RefSeq"/>
        </authorList>
    </citation>
    <scope>IDENTIFICATION</scope>
</reference>
<dbReference type="Gene3D" id="2.60.40.150">
    <property type="entry name" value="C2 domain"/>
    <property type="match status" value="1"/>
</dbReference>
<keyword evidence="5" id="KW-1185">Reference proteome</keyword>
<feature type="region of interest" description="Disordered" evidence="2">
    <location>
        <begin position="130"/>
        <end position="152"/>
    </location>
</feature>
<dbReference type="InterPro" id="IPR000198">
    <property type="entry name" value="RhoGAP_dom"/>
</dbReference>
<gene>
    <name evidence="6" type="primary">SYDE2</name>
</gene>
<sequence length="1132" mass="124142">MHDLPPASPTAGARSPPPTAGSLSRVVGNSDVSSGDCRPRLQVVDPGCPDAAKSPAWRRGVSKSLESLLPASPSGQPLPLPRCRSDSALRSLLRGPPDGVEQLLLPKFDPEPDAALGEAVPLGGAAVDSAAAEGGQSSRRHPLADAHEGPFKPPAVTVRKLQKWMYKGRLLSLGMKGRGSAAGPSSPSPSKASGTRGLLLGREEGSTVPSSAHMRGGPFSKALVSPSDQRILLTDLIENVYIPSVSRRELKNFRSSEMAECKPRIASITVSKKQNWLHQSSPRPPNLEKGNSYKKILGETHQVLKSPSSLLDPKMPQTFPKPLGYENPNRRDGSAHAAVNGASPLALRNCTLEFGEDNDADDEGEIWYNPIPEDDEPDFPCFVHNNADNSESQAMNCKISSANDLIKVVVHNEGLPQSFSCIGDAQPRETSQVNCVHSMEHLQVQKPKPACTIVSGFITEDSSTLKGSSGGTGILSASKTETGAAECSPSSPNPSKKGGSINWYFPDKIKSPRTVRKLSIKMKKLPELISRYHLDSSVSSQHNYKKKSNGSSKSSSKGGYLSDGDSPELITKSGKHAAESRAGKGKEAFPNNNGSKVEIDIDAFRHYSFSDQPKCSQYISGLMSIHFYGAEDLKPPRMDSKDVFCAIQVDSVNKARTALLTCRTTFLDMDHTFNIEIENAQHLKLVVFSWEPMPRKNRVCCHGTVVLPALFRVTKTHQLAVKLEPRGLIYVKLTLLEQWENSLNGLDGEREPVIFGVDVRKVVEKENVGLMVPLLMKKCIMEIEKRGCQVVGLYRLCGSAAVKKELREAFEKDSKAVTLCETQYPDINVITGVLKDYLRELPSPLITKQLYEAVLDAMVKNPLKMTTNGCDNDPSDSEHTVSLLDCLPDIEKATLRMLLDHLKLVASYHEVNRMTCQNLAVCFGPVLLSQRQETANHNNRVFTDSEELASALDFKKHIEVLHYLLQLWPVQRSAAKESALPEQQSSVNYLRPKKQRPQMLNLNSTAISGILRSRPARLDSPSSNRYAGDWSGCGENYFINPKEALSEADYDDVPSEDAESGDDGSRADGSDKLIEQPNCMSKEHTFQAYLAMQTMDSSVNHRVNLKDLQESIDTLIGNLERELNKNKLNIRY</sequence>
<feature type="compositionally biased region" description="Basic and acidic residues" evidence="2">
    <location>
        <begin position="1063"/>
        <end position="1073"/>
    </location>
</feature>
<evidence type="ECO:0000313" key="6">
    <source>
        <dbReference type="RefSeq" id="XP_015265982.1"/>
    </source>
</evidence>
<feature type="compositionally biased region" description="Low complexity" evidence="2">
    <location>
        <begin position="179"/>
        <end position="197"/>
    </location>
</feature>
<keyword evidence="1" id="KW-0343">GTPase activation</keyword>
<feature type="domain" description="C2" evidence="3">
    <location>
        <begin position="601"/>
        <end position="720"/>
    </location>
</feature>
<evidence type="ECO:0000259" key="4">
    <source>
        <dbReference type="PROSITE" id="PS50238"/>
    </source>
</evidence>
<dbReference type="Pfam" id="PF00620">
    <property type="entry name" value="RhoGAP"/>
    <property type="match status" value="1"/>
</dbReference>
<dbReference type="PROSITE" id="PS50004">
    <property type="entry name" value="C2"/>
    <property type="match status" value="1"/>
</dbReference>
<evidence type="ECO:0000313" key="5">
    <source>
        <dbReference type="Proteomes" id="UP000694871"/>
    </source>
</evidence>
<feature type="region of interest" description="Disordered" evidence="2">
    <location>
        <begin position="1048"/>
        <end position="1073"/>
    </location>
</feature>
<dbReference type="InterPro" id="IPR000008">
    <property type="entry name" value="C2_dom"/>
</dbReference>
<dbReference type="Gene3D" id="1.10.555.10">
    <property type="entry name" value="Rho GTPase activation protein"/>
    <property type="match status" value="1"/>
</dbReference>
<evidence type="ECO:0000256" key="2">
    <source>
        <dbReference type="SAM" id="MobiDB-lite"/>
    </source>
</evidence>
<dbReference type="SUPFAM" id="SSF49562">
    <property type="entry name" value="C2 domain (Calcium/lipid-binding domain, CaLB)"/>
    <property type="match status" value="1"/>
</dbReference>
<feature type="region of interest" description="Disordered" evidence="2">
    <location>
        <begin position="176"/>
        <end position="197"/>
    </location>
</feature>
<name>A0ABM1JWZ5_GEKJA</name>
<dbReference type="RefSeq" id="XP_015265982.1">
    <property type="nucleotide sequence ID" value="XM_015410496.1"/>
</dbReference>
<dbReference type="InterPro" id="IPR057459">
    <property type="entry name" value="SYDE1/2_C2"/>
</dbReference>
<dbReference type="PANTHER" id="PTHR46150:SF1">
    <property type="entry name" value="RHO GTPASE-ACTIVATING PROTEIN SYDE2"/>
    <property type="match status" value="1"/>
</dbReference>
<dbReference type="InterPro" id="IPR052118">
    <property type="entry name" value="Rho-GAP_regulator"/>
</dbReference>
<feature type="domain" description="Rho-GAP" evidence="4">
    <location>
        <begin position="757"/>
        <end position="972"/>
    </location>
</feature>
<accession>A0ABM1JWZ5</accession>
<organism evidence="5 6">
    <name type="scientific">Gekko japonicus</name>
    <name type="common">Schlegel's Japanese gecko</name>
    <dbReference type="NCBI Taxonomy" id="146911"/>
    <lineage>
        <taxon>Eukaryota</taxon>
        <taxon>Metazoa</taxon>
        <taxon>Chordata</taxon>
        <taxon>Craniata</taxon>
        <taxon>Vertebrata</taxon>
        <taxon>Euteleostomi</taxon>
        <taxon>Lepidosauria</taxon>
        <taxon>Squamata</taxon>
        <taxon>Bifurcata</taxon>
        <taxon>Gekkota</taxon>
        <taxon>Gekkonidae</taxon>
        <taxon>Gekkoninae</taxon>
        <taxon>Gekko</taxon>
    </lineage>
</organism>
<dbReference type="PROSITE" id="PS50238">
    <property type="entry name" value="RHOGAP"/>
    <property type="match status" value="1"/>
</dbReference>
<dbReference type="InterPro" id="IPR008936">
    <property type="entry name" value="Rho_GTPase_activation_prot"/>
</dbReference>
<dbReference type="PANTHER" id="PTHR46150">
    <property type="entry name" value="RHO GTPASE-ACTIVATING PROTEIN 100F"/>
    <property type="match status" value="1"/>
</dbReference>
<evidence type="ECO:0000259" key="3">
    <source>
        <dbReference type="PROSITE" id="PS50004"/>
    </source>
</evidence>
<proteinExistence type="predicted"/>
<dbReference type="GeneID" id="107109792"/>
<feature type="compositionally biased region" description="Low complexity" evidence="2">
    <location>
        <begin position="549"/>
        <end position="564"/>
    </location>
</feature>
<evidence type="ECO:0000256" key="1">
    <source>
        <dbReference type="ARBA" id="ARBA00022468"/>
    </source>
</evidence>
<feature type="compositionally biased region" description="Low complexity" evidence="2">
    <location>
        <begin position="488"/>
        <end position="500"/>
    </location>
</feature>
<dbReference type="Proteomes" id="UP000694871">
    <property type="component" value="Unplaced"/>
</dbReference>
<dbReference type="InterPro" id="IPR035892">
    <property type="entry name" value="C2_domain_sf"/>
</dbReference>
<dbReference type="SUPFAM" id="SSF48350">
    <property type="entry name" value="GTPase activation domain, GAP"/>
    <property type="match status" value="1"/>
</dbReference>
<feature type="region of interest" description="Disordered" evidence="2">
    <location>
        <begin position="539"/>
        <end position="593"/>
    </location>
</feature>
<feature type="compositionally biased region" description="Acidic residues" evidence="2">
    <location>
        <begin position="1048"/>
        <end position="1062"/>
    </location>
</feature>
<protein>
    <submittedName>
        <fullName evidence="6">Rho GTPase-activating protein SYDE2</fullName>
    </submittedName>
</protein>
<dbReference type="Pfam" id="PF25336">
    <property type="entry name" value="C2_SYDE"/>
    <property type="match status" value="1"/>
</dbReference>
<feature type="region of interest" description="Disordered" evidence="2">
    <location>
        <begin position="1"/>
        <end position="57"/>
    </location>
</feature>